<sequence length="101" mass="10785">MGGGIMTASRESLERDMGFRSVAIAAKALLLLQICVLSAVIDKDDEKPKGRGGRIVKSLPGSPRIVLLVPTTELVSQVRSYIVISIAFRISSISGPSFNAR</sequence>
<organism evidence="1 2">
    <name type="scientific">Tanacetum coccineum</name>
    <dbReference type="NCBI Taxonomy" id="301880"/>
    <lineage>
        <taxon>Eukaryota</taxon>
        <taxon>Viridiplantae</taxon>
        <taxon>Streptophyta</taxon>
        <taxon>Embryophyta</taxon>
        <taxon>Tracheophyta</taxon>
        <taxon>Spermatophyta</taxon>
        <taxon>Magnoliopsida</taxon>
        <taxon>eudicotyledons</taxon>
        <taxon>Gunneridae</taxon>
        <taxon>Pentapetalae</taxon>
        <taxon>asterids</taxon>
        <taxon>campanulids</taxon>
        <taxon>Asterales</taxon>
        <taxon>Asteraceae</taxon>
        <taxon>Asteroideae</taxon>
        <taxon>Anthemideae</taxon>
        <taxon>Anthemidinae</taxon>
        <taxon>Tanacetum</taxon>
    </lineage>
</organism>
<reference evidence="1" key="1">
    <citation type="journal article" date="2022" name="Int. J. Mol. Sci.">
        <title>Draft Genome of Tanacetum Coccineum: Genomic Comparison of Closely Related Tanacetum-Family Plants.</title>
        <authorList>
            <person name="Yamashiro T."/>
            <person name="Shiraishi A."/>
            <person name="Nakayama K."/>
            <person name="Satake H."/>
        </authorList>
    </citation>
    <scope>NUCLEOTIDE SEQUENCE</scope>
</reference>
<name>A0ABQ5A7H7_9ASTR</name>
<dbReference type="Proteomes" id="UP001151760">
    <property type="component" value="Unassembled WGS sequence"/>
</dbReference>
<protein>
    <submittedName>
        <fullName evidence="1">Uncharacterized protein</fullName>
    </submittedName>
</protein>
<evidence type="ECO:0000313" key="2">
    <source>
        <dbReference type="Proteomes" id="UP001151760"/>
    </source>
</evidence>
<gene>
    <name evidence="1" type="ORF">Tco_0819765</name>
</gene>
<reference evidence="1" key="2">
    <citation type="submission" date="2022-01" db="EMBL/GenBank/DDBJ databases">
        <authorList>
            <person name="Yamashiro T."/>
            <person name="Shiraishi A."/>
            <person name="Satake H."/>
            <person name="Nakayama K."/>
        </authorList>
    </citation>
    <scope>NUCLEOTIDE SEQUENCE</scope>
</reference>
<accession>A0ABQ5A7H7</accession>
<comment type="caution">
    <text evidence="1">The sequence shown here is derived from an EMBL/GenBank/DDBJ whole genome shotgun (WGS) entry which is preliminary data.</text>
</comment>
<proteinExistence type="predicted"/>
<evidence type="ECO:0000313" key="1">
    <source>
        <dbReference type="EMBL" id="GJS98595.1"/>
    </source>
</evidence>
<keyword evidence="2" id="KW-1185">Reference proteome</keyword>
<dbReference type="EMBL" id="BQNB010012056">
    <property type="protein sequence ID" value="GJS98595.1"/>
    <property type="molecule type" value="Genomic_DNA"/>
</dbReference>